<dbReference type="STRING" id="1035.BN961_01081"/>
<dbReference type="Proteomes" id="UP000035762">
    <property type="component" value="Unassembled WGS sequence"/>
</dbReference>
<gene>
    <name evidence="1" type="ORF">BN961_01081</name>
</gene>
<reference evidence="1 2" key="1">
    <citation type="journal article" date="2014" name="Genome Announc.">
        <title>Genome Sequence of Afipia felis Strain 76713, Isolated in Hospital Water Using an Amoeba Co-Culture Procedure.</title>
        <authorList>
            <person name="Benamar S."/>
            <person name="La Scola B."/>
            <person name="Croce O."/>
        </authorList>
    </citation>
    <scope>NUCLEOTIDE SEQUENCE [LARGE SCALE GENOMIC DNA]</scope>
    <source>
        <strain evidence="1 2">76713</strain>
    </source>
</reference>
<protein>
    <submittedName>
        <fullName evidence="1">Uncharacterized protein</fullName>
    </submittedName>
</protein>
<evidence type="ECO:0000313" key="2">
    <source>
        <dbReference type="Proteomes" id="UP000035762"/>
    </source>
</evidence>
<dbReference type="AlphaFoldDB" id="A0A090MJP3"/>
<evidence type="ECO:0000313" key="1">
    <source>
        <dbReference type="EMBL" id="CEG07681.1"/>
    </source>
</evidence>
<dbReference type="EMBL" id="CCAZ020000001">
    <property type="protein sequence ID" value="CEG07681.1"/>
    <property type="molecule type" value="Genomic_DNA"/>
</dbReference>
<accession>A0A090MJP3</accession>
<organism evidence="1 2">
    <name type="scientific">Afipia felis</name>
    <name type="common">Cat scratch disease bacillus</name>
    <dbReference type="NCBI Taxonomy" id="1035"/>
    <lineage>
        <taxon>Bacteria</taxon>
        <taxon>Pseudomonadati</taxon>
        <taxon>Pseudomonadota</taxon>
        <taxon>Alphaproteobacteria</taxon>
        <taxon>Hyphomicrobiales</taxon>
        <taxon>Nitrobacteraceae</taxon>
        <taxon>Afipia</taxon>
    </lineage>
</organism>
<name>A0A090MJP3_AFIFE</name>
<sequence>MIAETKRELFAHGLRAVQRAVVRIDQGFRVFLEGHAFGGQPDGARRAFHEALVQRRLQPLQFHGDRGLRGAQHLGGTGEVLQFRHQQKGLNGFDVERAHGIINICYH</sequence>
<comment type="caution">
    <text evidence="1">The sequence shown here is derived from an EMBL/GenBank/DDBJ whole genome shotgun (WGS) entry which is preliminary data.</text>
</comment>
<keyword evidence="2" id="KW-1185">Reference proteome</keyword>
<proteinExistence type="predicted"/>